<evidence type="ECO:0000313" key="2">
    <source>
        <dbReference type="EMBL" id="PHM59478.1"/>
    </source>
</evidence>
<feature type="transmembrane region" description="Helical" evidence="1">
    <location>
        <begin position="55"/>
        <end position="76"/>
    </location>
</feature>
<accession>A0A2D0K7Q7</accession>
<keyword evidence="3" id="KW-1185">Reference proteome</keyword>
<feature type="transmembrane region" description="Helical" evidence="1">
    <location>
        <begin position="88"/>
        <end position="109"/>
    </location>
</feature>
<name>A0A2D0K7Q7_9GAMM</name>
<protein>
    <submittedName>
        <fullName evidence="2">Uncharacterized protein</fullName>
    </submittedName>
</protein>
<dbReference type="Proteomes" id="UP000222168">
    <property type="component" value="Unassembled WGS sequence"/>
</dbReference>
<dbReference type="RefSeq" id="WP_099119145.1">
    <property type="nucleotide sequence ID" value="NZ_NJAK01000003.1"/>
</dbReference>
<dbReference type="AlphaFoldDB" id="A0A2D0K7Q7"/>
<proteinExistence type="predicted"/>
<keyword evidence="1" id="KW-1133">Transmembrane helix</keyword>
<sequence>MKYITILIGVVVLILLDLFVLHRSAITIPLMVIFISTCCGIYSHKFKFLNGKVKFLLLGTFFTAILAGIYFCNFQYDQGSISKAKYQIPFSLLLISVFINVFLMFVIVFNMKLSRRNYDFDKVDNNVNPATGLPMKDGIDSVGNVFGQKQHNENDFL</sequence>
<organism evidence="2 3">
    <name type="scientific">Xenorhabdus ishibashii</name>
    <dbReference type="NCBI Taxonomy" id="1034471"/>
    <lineage>
        <taxon>Bacteria</taxon>
        <taxon>Pseudomonadati</taxon>
        <taxon>Pseudomonadota</taxon>
        <taxon>Gammaproteobacteria</taxon>
        <taxon>Enterobacterales</taxon>
        <taxon>Morganellaceae</taxon>
        <taxon>Xenorhabdus</taxon>
    </lineage>
</organism>
<feature type="transmembrane region" description="Helical" evidence="1">
    <location>
        <begin position="5"/>
        <end position="21"/>
    </location>
</feature>
<reference evidence="2 3" key="1">
    <citation type="journal article" date="2017" name="Nat. Microbiol.">
        <title>Natural product diversity associated with the nematode symbionts Photorhabdus and Xenorhabdus.</title>
        <authorList>
            <person name="Tobias N.J."/>
            <person name="Wolff H."/>
            <person name="Djahanschiri B."/>
            <person name="Grundmann F."/>
            <person name="Kronenwerth M."/>
            <person name="Shi Y.M."/>
            <person name="Simonyi S."/>
            <person name="Grun P."/>
            <person name="Shapiro-Ilan D."/>
            <person name="Pidot S.J."/>
            <person name="Stinear T.P."/>
            <person name="Ebersberger I."/>
            <person name="Bode H.B."/>
        </authorList>
    </citation>
    <scope>NUCLEOTIDE SEQUENCE [LARGE SCALE GENOMIC DNA]</scope>
    <source>
        <strain evidence="2 3">DSM 22670</strain>
    </source>
</reference>
<keyword evidence="1" id="KW-0472">Membrane</keyword>
<dbReference type="EMBL" id="NJAK01000003">
    <property type="protein sequence ID" value="PHM59478.1"/>
    <property type="molecule type" value="Genomic_DNA"/>
</dbReference>
<keyword evidence="1" id="KW-0812">Transmembrane</keyword>
<comment type="caution">
    <text evidence="2">The sequence shown here is derived from an EMBL/GenBank/DDBJ whole genome shotgun (WGS) entry which is preliminary data.</text>
</comment>
<feature type="transmembrane region" description="Helical" evidence="1">
    <location>
        <begin position="27"/>
        <end position="43"/>
    </location>
</feature>
<evidence type="ECO:0000313" key="3">
    <source>
        <dbReference type="Proteomes" id="UP000222168"/>
    </source>
</evidence>
<gene>
    <name evidence="2" type="ORF">Xish_03596</name>
</gene>
<evidence type="ECO:0000256" key="1">
    <source>
        <dbReference type="SAM" id="Phobius"/>
    </source>
</evidence>